<feature type="region of interest" description="Disordered" evidence="1">
    <location>
        <begin position="258"/>
        <end position="284"/>
    </location>
</feature>
<proteinExistence type="predicted"/>
<dbReference type="OMA" id="HRVPLYF"/>
<keyword evidence="3" id="KW-1185">Reference proteome</keyword>
<evidence type="ECO:0000313" key="2">
    <source>
        <dbReference type="EMBL" id="CUI15344.1"/>
    </source>
</evidence>
<feature type="compositionally biased region" description="Basic and acidic residues" evidence="1">
    <location>
        <begin position="267"/>
        <end position="278"/>
    </location>
</feature>
<dbReference type="OrthoDB" id="10251727at2759"/>
<dbReference type="InterPro" id="IPR028364">
    <property type="entry name" value="Ribosomal_uL1/biogenesis"/>
</dbReference>
<protein>
    <submittedName>
        <fullName evidence="2">Ribosomal protein L1p/L10e, putative</fullName>
    </submittedName>
</protein>
<dbReference type="InterPro" id="IPR023674">
    <property type="entry name" value="Ribosomal_uL1-like"/>
</dbReference>
<evidence type="ECO:0000256" key="1">
    <source>
        <dbReference type="SAM" id="MobiDB-lite"/>
    </source>
</evidence>
<sequence>MSRTEEAISKLLKFVSDSKPAESVAQSTLSLFAQPATAGQVRSIDLDISFVTAPRPHRVPLFITLPHEVHSGSICVVTKPPQRTFKDLVIKAQEEDNNPIAQRIRKVIDVKKLDAKFKDPVALRALANSFDHFFVYKAPQYPKALAGEFLHHQRTPVWAPKGNFIDSMAAATRTVVISRRGFDNVTVSIGHTGLSAQQLVENYNTLLQELLQHADGVTADAILQIRVAATDAKGRRAALPIWVHDYDLSHPGVLAPRVTSAATPAKAAREESHEEPSAKRRRKK</sequence>
<keyword evidence="2" id="KW-0689">Ribosomal protein</keyword>
<name>A0A0S4KQW6_BODSA</name>
<organism evidence="2 3">
    <name type="scientific">Bodo saltans</name>
    <name type="common">Flagellated protozoan</name>
    <dbReference type="NCBI Taxonomy" id="75058"/>
    <lineage>
        <taxon>Eukaryota</taxon>
        <taxon>Discoba</taxon>
        <taxon>Euglenozoa</taxon>
        <taxon>Kinetoplastea</taxon>
        <taxon>Metakinetoplastina</taxon>
        <taxon>Eubodonida</taxon>
        <taxon>Bodonidae</taxon>
        <taxon>Bodo</taxon>
    </lineage>
</organism>
<dbReference type="EMBL" id="CYKH01002055">
    <property type="protein sequence ID" value="CUI15344.1"/>
    <property type="molecule type" value="Genomic_DNA"/>
</dbReference>
<dbReference type="Gene3D" id="3.30.190.20">
    <property type="match status" value="1"/>
</dbReference>
<dbReference type="CDD" id="cd00403">
    <property type="entry name" value="Ribosomal_L1"/>
    <property type="match status" value="1"/>
</dbReference>
<reference evidence="3" key="1">
    <citation type="submission" date="2015-09" db="EMBL/GenBank/DDBJ databases">
        <authorList>
            <consortium name="Pathogen Informatics"/>
        </authorList>
    </citation>
    <scope>NUCLEOTIDE SEQUENCE [LARGE SCALE GENOMIC DNA]</scope>
    <source>
        <strain evidence="3">Lake Konstanz</strain>
    </source>
</reference>
<dbReference type="AlphaFoldDB" id="A0A0S4KQW6"/>
<accession>A0A0S4KQW6</accession>
<dbReference type="Proteomes" id="UP000051952">
    <property type="component" value="Unassembled WGS sequence"/>
</dbReference>
<dbReference type="InterPro" id="IPR016095">
    <property type="entry name" value="Ribosomal_uL1_3-a/b-sand"/>
</dbReference>
<dbReference type="Pfam" id="PF00687">
    <property type="entry name" value="Ribosomal_L1"/>
    <property type="match status" value="1"/>
</dbReference>
<dbReference type="VEuPathDB" id="TriTrypDB:BSAL_38065"/>
<dbReference type="GO" id="GO:0005840">
    <property type="term" value="C:ribosome"/>
    <property type="evidence" value="ECO:0007669"/>
    <property type="project" value="UniProtKB-KW"/>
</dbReference>
<dbReference type="Gene3D" id="3.40.50.790">
    <property type="match status" value="1"/>
</dbReference>
<evidence type="ECO:0000313" key="3">
    <source>
        <dbReference type="Proteomes" id="UP000051952"/>
    </source>
</evidence>
<keyword evidence="2" id="KW-0687">Ribonucleoprotein</keyword>
<gene>
    <name evidence="2" type="ORF">BSAL_38065</name>
</gene>
<dbReference type="SUPFAM" id="SSF56808">
    <property type="entry name" value="Ribosomal protein L1"/>
    <property type="match status" value="1"/>
</dbReference>